<dbReference type="EMBL" id="LDOT01000012">
    <property type="protein sequence ID" value="KLV05945.1"/>
    <property type="molecule type" value="Genomic_DNA"/>
</dbReference>
<dbReference type="Proteomes" id="UP000036097">
    <property type="component" value="Unassembled WGS sequence"/>
</dbReference>
<evidence type="ECO:0000313" key="1">
    <source>
        <dbReference type="EMBL" id="KLV05945.1"/>
    </source>
</evidence>
<comment type="caution">
    <text evidence="1">The sequence shown here is derived from an EMBL/GenBank/DDBJ whole genome shotgun (WGS) entry which is preliminary data.</text>
</comment>
<proteinExistence type="predicted"/>
<reference evidence="1 2" key="1">
    <citation type="submission" date="2015-05" db="EMBL/GenBank/DDBJ databases">
        <title>Photobacterium galathea sp. nov.</title>
        <authorList>
            <person name="Machado H."/>
            <person name="Gram L."/>
        </authorList>
    </citation>
    <scope>NUCLEOTIDE SEQUENCE [LARGE SCALE GENOMIC DNA]</scope>
    <source>
        <strain evidence="1 2">CGMCC 1.12159</strain>
    </source>
</reference>
<accession>A0A0J1H2A7</accession>
<sequence length="120" mass="13556">MLKIIASAPELPPEQIALHIEEYAPAIAISALGTIYGDVDYESMKITVTEHLHDWWKLSIPSGSPQNNYESTYWYLMHLLESLEEHELLGNNFIQYKVSCAAQYLLGIGDRPANIQGIRP</sequence>
<dbReference type="RefSeq" id="WP_047878807.1">
    <property type="nucleotide sequence ID" value="NZ_LDOT01000012.1"/>
</dbReference>
<evidence type="ECO:0000313" key="2">
    <source>
        <dbReference type="Proteomes" id="UP000036097"/>
    </source>
</evidence>
<protein>
    <submittedName>
        <fullName evidence="1">Uncharacterized protein</fullName>
    </submittedName>
</protein>
<gene>
    <name evidence="1" type="ORF">ABT56_10500</name>
</gene>
<dbReference type="AlphaFoldDB" id="A0A0J1H2A7"/>
<name>A0A0J1H2A7_9GAMM</name>
<keyword evidence="2" id="KW-1185">Reference proteome</keyword>
<dbReference type="STRING" id="1195763.ABT56_10500"/>
<dbReference type="PATRIC" id="fig|1195763.3.peg.2200"/>
<organism evidence="1 2">
    <name type="scientific">Photobacterium aquae</name>
    <dbReference type="NCBI Taxonomy" id="1195763"/>
    <lineage>
        <taxon>Bacteria</taxon>
        <taxon>Pseudomonadati</taxon>
        <taxon>Pseudomonadota</taxon>
        <taxon>Gammaproteobacteria</taxon>
        <taxon>Vibrionales</taxon>
        <taxon>Vibrionaceae</taxon>
        <taxon>Photobacterium</taxon>
    </lineage>
</organism>
<dbReference type="OrthoDB" id="5916846at2"/>